<reference evidence="3 4" key="1">
    <citation type="journal article" date="2017" name="Gigascience">
        <title>Draft genome of the honey bee ectoparasitic mite, Tropilaelaps mercedesae, is shaped by the parasitic life history.</title>
        <authorList>
            <person name="Dong X."/>
            <person name="Armstrong S.D."/>
            <person name="Xia D."/>
            <person name="Makepeace B.L."/>
            <person name="Darby A.C."/>
            <person name="Kadowaki T."/>
        </authorList>
    </citation>
    <scope>NUCLEOTIDE SEQUENCE [LARGE SCALE GENOMIC DNA]</scope>
    <source>
        <strain evidence="3">Wuxi-XJTLU</strain>
    </source>
</reference>
<dbReference type="AlphaFoldDB" id="A0A1V9WYW0"/>
<evidence type="ECO:0000256" key="2">
    <source>
        <dbReference type="SAM" id="MobiDB-lite"/>
    </source>
</evidence>
<evidence type="ECO:0000313" key="3">
    <source>
        <dbReference type="EMBL" id="OQR66404.1"/>
    </source>
</evidence>
<accession>A0A1V9WYW0</accession>
<keyword evidence="1" id="KW-0175">Coiled coil</keyword>
<dbReference type="InParanoid" id="A0A1V9WYW0"/>
<evidence type="ECO:0000313" key="4">
    <source>
        <dbReference type="Proteomes" id="UP000192247"/>
    </source>
</evidence>
<sequence>MSGLDASRATKRPRIEVSDDSDDDIWSFAIEQDEAIQSQRFTQRLMDPAASRTAFSQHDTQQSTNEHYCADLLNTQTSPMSPQGAVLRRNQSAPESKSAIPAFAVLNGLPQASLVSYDVDQKTKNLLNELRKKSSEKLALQRELNMLKAKQANFCINNCKKQLDILNDNVRFKQKEIDAQHRRIKELEARRVNDPRKALRTEESAPVYAAPVPIPNVSSLFASDAAKKPFKFPALIFEALPDLEVFEDFAQADPSDTFACKHFAKWCRQHIRAAEATEGYIDRLRQSLPSVFDKVVASQDPSVSVAFLRFLAHVQDVTRVSVTPCIDWRQLLTQAGRNVPLLLALTRFLSRSLGGVTLYPTLFATISDEANWRHCDFHQLLNAILEMVQDRPESCESFAIVKQVLRVYRDVLEVNTDPNNVEQMLVRALMLQLGGAPIELELVAVVTRGEAFYHLGDVLKKIIRCQPTLSNTGCPEMMQIAGESFRDG</sequence>
<feature type="coiled-coil region" evidence="1">
    <location>
        <begin position="123"/>
        <end position="190"/>
    </location>
</feature>
<comment type="caution">
    <text evidence="3">The sequence shown here is derived from an EMBL/GenBank/DDBJ whole genome shotgun (WGS) entry which is preliminary data.</text>
</comment>
<evidence type="ECO:0000256" key="1">
    <source>
        <dbReference type="SAM" id="Coils"/>
    </source>
</evidence>
<protein>
    <submittedName>
        <fullName evidence="3">Uncharacterized protein</fullName>
    </submittedName>
</protein>
<organism evidence="3 4">
    <name type="scientific">Tropilaelaps mercedesae</name>
    <dbReference type="NCBI Taxonomy" id="418985"/>
    <lineage>
        <taxon>Eukaryota</taxon>
        <taxon>Metazoa</taxon>
        <taxon>Ecdysozoa</taxon>
        <taxon>Arthropoda</taxon>
        <taxon>Chelicerata</taxon>
        <taxon>Arachnida</taxon>
        <taxon>Acari</taxon>
        <taxon>Parasitiformes</taxon>
        <taxon>Mesostigmata</taxon>
        <taxon>Gamasina</taxon>
        <taxon>Dermanyssoidea</taxon>
        <taxon>Laelapidae</taxon>
        <taxon>Tropilaelaps</taxon>
    </lineage>
</organism>
<dbReference type="EMBL" id="MNPL01032574">
    <property type="protein sequence ID" value="OQR66404.1"/>
    <property type="molecule type" value="Genomic_DNA"/>
</dbReference>
<feature type="region of interest" description="Disordered" evidence="2">
    <location>
        <begin position="1"/>
        <end position="22"/>
    </location>
</feature>
<name>A0A1V9WYW0_9ACAR</name>
<gene>
    <name evidence="3" type="ORF">BIW11_14181</name>
</gene>
<proteinExistence type="predicted"/>
<keyword evidence="4" id="KW-1185">Reference proteome</keyword>
<dbReference type="Proteomes" id="UP000192247">
    <property type="component" value="Unassembled WGS sequence"/>
</dbReference>